<sequence length="2140" mass="234578">MLMSIVVIKLLINKKNNKVVNNMPRSAPNWLIGFLVLSMVTLLMLSIPLKAAMVPAGQEISNRAEISWFDTADGRTKTMFSNESLIIVAELFALELNRDNIIHATAGQQVSLPHRLTNTGNIKSEYQLEVKQDASDDADLQNLTLYADKNGNGIADAGEPVISPIACTGTATIGSTCYLLPEVLPGRLFGFVIVGQTQPTQQAGELHHVDITVEPLGHPEMIVKNTDVVDIVIGANLTIYNSVLPACGSAVRALETLDYGIRFTNTGSQRPIARAYEIDGTAIAGAVLENVIPPNTTLRNTTEIVFAPSQAIPLVQLKSDEDTNRWSRFSNWDGVNLISKVGLYIPVEQLDSNQSGKLEFSVVVDSNPTTSIILNEAYFEFNDDTQKDFTSNEVCTTVVADKVTSGTGETSGSGDDAEILFLTPSLSNKRDGEAPDFASTTDLEDATYYALDNGIRPYDPTMDGVYIEMHSSAYNTDIDTVDSYSVEVISKTGDTLIVKMLETGPNTGVFRNLSPIRLSASDQGAGRTCPFAASTPDYTSSDNNCVIQGSPDGGLEVRTIGAEPGTGTVLTDAALIDPLGVVFDSVFNTPVEGATVIVRNADGTVALDPITNLPYEVQTTADDGRYQFPFLYAGDYYIDVTSPAGYSVPSTIPPEAFIDRVVNQYSYGQEGYEGTPANTGIFTLSAGDPPLVVDVPADPALLFNPGLGDTLILTKSAEDSEVGVGEFLTYSVKIENKTPQRLYAVSLKDTLPYGFRYVNDTTFLDGKLVGDPVGAPGPNLHFVNLPFLEGEADGVLDREPHVLTYKVRVSAGAIDGDGTNSVVATGASLTSALITSNTSRATVSIAQDGVLANNGIVFGKVFVDTDCDDKQSEGEWPIGGVKLYMENGTWVITDGNGQYSLYGIEPGNHVIKVDPITLPDGLSLKPTDNRHMADPGSRLVDMVKGEFHRADFVASCPKEDVQYVYDQIKARNMGRTDWMLENAEKYDPNRSYVVDDLRRKTGADGDLSNGTVGFNAEGQNGGSSQQNHIKNKAMIARGYALQLEKFLTKSAAEFTLNQLPEGLRNEAYIYPLGDFHTVRLGFSLRKKGLDALQTRLKANNITTTRESTVYERLPMAVIDRLEAPIGSIPMPRAQEVVKTVTRKEAKAGKWLWPTGDTSLDGRFMAVVRGGLTPTLVVNGRSVSNQQIGERIANKREKAQVVAWYGVELQPGENIVEIAAKDPFGNMRTLAKHTFKRPDRPESISFELEKDQLAADGGRSYLPVKIKIRDKNDYPARGVQFVTLEATDGSFVERDIQDKTPGKQVRITNGERIVHLRSSEHTGDIKIRASMNGLKVTEDITFVAPLRPLVAAGIIDIRGNKNIGFDDRDNAPDSQRDRVKLHGRAAVFLKGKVKGDRHLTMSIDTDKDSDGERFRDINPNSFYPIYGDDSRRGYEAQSRSKVYAKLEKDKSSVMWGDYLTDSYQQTENVARVQRSLTGANAIIDDGKTRLQVFAAELEENHLTEEIRGQGTAFNYRIDRYPIVRNSEVVEIVTFSRDNPGVVMSVEPLTRFGDYILDDQTGDLSFTDSIPAQDENFNPVYIRVSYDVENNGNDYLMAGVRLNHQVTDELNVGVSHTQDENSVDGNTITGISGEYKSNNTRVTASVATMSHEDATKQDGEALRIGVDQKWSNSSTQFSYGRADVGFDNQSGGISEGREEVRMTHKEKINDKVSVELDAISSKAVDTKATEQSAGISANIKQGDWTLKAGTRHIRQKNTADSDSFTTFIVGVKRPIELLGRAGNISTEYEQDIGRSDRKRISLGGEMEVHEHIHVYGRAERINSLTGVGGLSITDERDTLSIGVKSDVFKSTELYSEYRLRGVTDGRDLETASGIRGTYELEKGLSVSPRVELVKNLEGDGNDSVAISMGLKDARDSNHRKLGRLEARKDDDRIYYGIEGSYVARINKDWSGLVRESLRIDDPETGETHTTSTFTVGLSHRPRTNNKHNMLFFYENKLERGNETEGDCTAHILSTHQNYEIKEDILISGRAGGKAETCEKGGVSATADALLFDGRVIWDVNKRWDVDIHGGVLGTDGLAEQQYSLGLGANYLVRENLRIGVGYNVIGFKEDDLDTQEYNKEGAYLGLQYKFDENSLEWLSEQE</sequence>
<organism evidence="2">
    <name type="scientific">uncultured Thiotrichaceae bacterium</name>
    <dbReference type="NCBI Taxonomy" id="298394"/>
    <lineage>
        <taxon>Bacteria</taxon>
        <taxon>Pseudomonadati</taxon>
        <taxon>Pseudomonadota</taxon>
        <taxon>Gammaproteobacteria</taxon>
        <taxon>Thiotrichales</taxon>
        <taxon>Thiotrichaceae</taxon>
        <taxon>environmental samples</taxon>
    </lineage>
</organism>
<dbReference type="SUPFAM" id="SSF117074">
    <property type="entry name" value="Hypothetical protein PA1324"/>
    <property type="match status" value="1"/>
</dbReference>
<evidence type="ECO:0000259" key="1">
    <source>
        <dbReference type="Pfam" id="PF01345"/>
    </source>
</evidence>
<protein>
    <recommendedName>
        <fullName evidence="1">DUF11 domain-containing protein</fullName>
    </recommendedName>
</protein>
<dbReference type="SUPFAM" id="SSF56935">
    <property type="entry name" value="Porins"/>
    <property type="match status" value="1"/>
</dbReference>
<dbReference type="InterPro" id="IPR011250">
    <property type="entry name" value="OMP/PagP_B-barrel"/>
</dbReference>
<dbReference type="SUPFAM" id="SSF56925">
    <property type="entry name" value="OMPA-like"/>
    <property type="match status" value="1"/>
</dbReference>
<gene>
    <name evidence="2" type="ORF">HELGO_WM6777</name>
</gene>
<name>A0A6S6U5V2_9GAMM</name>
<dbReference type="EMBL" id="CACVAY010000117">
    <property type="protein sequence ID" value="CAA6824133.1"/>
    <property type="molecule type" value="Genomic_DNA"/>
</dbReference>
<reference evidence="2" key="1">
    <citation type="submission" date="2020-01" db="EMBL/GenBank/DDBJ databases">
        <authorList>
            <person name="Meier V. D."/>
            <person name="Meier V D."/>
        </authorList>
    </citation>
    <scope>NUCLEOTIDE SEQUENCE</scope>
    <source>
        <strain evidence="2">HLG_WM_MAG_07</strain>
    </source>
</reference>
<dbReference type="Gene3D" id="2.60.40.10">
    <property type="entry name" value="Immunoglobulins"/>
    <property type="match status" value="3"/>
</dbReference>
<proteinExistence type="predicted"/>
<dbReference type="InterPro" id="IPR001434">
    <property type="entry name" value="OmcB-like_DUF11"/>
</dbReference>
<evidence type="ECO:0000313" key="2">
    <source>
        <dbReference type="EMBL" id="CAA6824133.1"/>
    </source>
</evidence>
<dbReference type="SUPFAM" id="SSF49478">
    <property type="entry name" value="Cna protein B-type domain"/>
    <property type="match status" value="1"/>
</dbReference>
<accession>A0A6S6U5V2</accession>
<feature type="domain" description="DUF11" evidence="1">
    <location>
        <begin position="711"/>
        <end position="841"/>
    </location>
</feature>
<dbReference type="InterPro" id="IPR047589">
    <property type="entry name" value="DUF11_rpt"/>
</dbReference>
<dbReference type="Pfam" id="PF01345">
    <property type="entry name" value="DUF11"/>
    <property type="match status" value="1"/>
</dbReference>
<dbReference type="InterPro" id="IPR013783">
    <property type="entry name" value="Ig-like_fold"/>
</dbReference>
<dbReference type="NCBIfam" id="TIGR01451">
    <property type="entry name" value="B_ant_repeat"/>
    <property type="match status" value="1"/>
</dbReference>